<accession>A0A292DI65</accession>
<protein>
    <submittedName>
        <fullName evidence="4">NAD-dependent epimerase/dehydratase family protein</fullName>
    </submittedName>
</protein>
<dbReference type="RefSeq" id="WP_002478508.1">
    <property type="nucleotide sequence ID" value="NZ_AP021848.1"/>
</dbReference>
<evidence type="ECO:0000313" key="4">
    <source>
        <dbReference type="EMBL" id="TBW73695.1"/>
    </source>
</evidence>
<dbReference type="InterPro" id="IPR001509">
    <property type="entry name" value="Epimerase_deHydtase"/>
</dbReference>
<dbReference type="OMA" id="PPMIYGK"/>
<organism evidence="4 5">
    <name type="scientific">Staphylococcus lugdunensis</name>
    <dbReference type="NCBI Taxonomy" id="28035"/>
    <lineage>
        <taxon>Bacteria</taxon>
        <taxon>Bacillati</taxon>
        <taxon>Bacillota</taxon>
        <taxon>Bacilli</taxon>
        <taxon>Bacillales</taxon>
        <taxon>Staphylococcaceae</taxon>
        <taxon>Staphylococcus</taxon>
    </lineage>
</organism>
<dbReference type="Pfam" id="PF01370">
    <property type="entry name" value="Epimerase"/>
    <property type="match status" value="1"/>
</dbReference>
<proteinExistence type="inferred from homology"/>
<dbReference type="Gene3D" id="3.40.50.720">
    <property type="entry name" value="NAD(P)-binding Rossmann-like Domain"/>
    <property type="match status" value="1"/>
</dbReference>
<dbReference type="AlphaFoldDB" id="A0A292DI65"/>
<reference evidence="4 5" key="1">
    <citation type="journal article" date="2019" name="Sci. Transl. Med.">
        <title>Quorum sensing between bacterial species on the skin protects against epidermal injury in atopic dermatitis.</title>
        <authorList>
            <person name="Williams M.R."/>
        </authorList>
    </citation>
    <scope>NUCLEOTIDE SEQUENCE [LARGE SCALE GENOMIC DNA]</scope>
    <source>
        <strain evidence="4 5">E7</strain>
    </source>
</reference>
<dbReference type="Proteomes" id="UP000325462">
    <property type="component" value="Chromosome"/>
</dbReference>
<dbReference type="SUPFAM" id="SSF51735">
    <property type="entry name" value="NAD(P)-binding Rossmann-fold domains"/>
    <property type="match status" value="1"/>
</dbReference>
<name>A0A292DI65_STALU</name>
<gene>
    <name evidence="4" type="ORF">EQ812_02495</name>
    <name evidence="3" type="ORF">FO454_01985</name>
</gene>
<dbReference type="PANTHER" id="PTHR43000">
    <property type="entry name" value="DTDP-D-GLUCOSE 4,6-DEHYDRATASE-RELATED"/>
    <property type="match status" value="1"/>
</dbReference>
<evidence type="ECO:0000256" key="1">
    <source>
        <dbReference type="ARBA" id="ARBA00007637"/>
    </source>
</evidence>
<evidence type="ECO:0000259" key="2">
    <source>
        <dbReference type="Pfam" id="PF01370"/>
    </source>
</evidence>
<keyword evidence="6" id="KW-1185">Reference proteome</keyword>
<dbReference type="GeneID" id="58091058"/>
<evidence type="ECO:0000313" key="6">
    <source>
        <dbReference type="Proteomes" id="UP000325462"/>
    </source>
</evidence>
<dbReference type="EMBL" id="SCHB01000001">
    <property type="protein sequence ID" value="TBW73695.1"/>
    <property type="molecule type" value="Genomic_DNA"/>
</dbReference>
<evidence type="ECO:0000313" key="5">
    <source>
        <dbReference type="Proteomes" id="UP000293637"/>
    </source>
</evidence>
<dbReference type="InterPro" id="IPR036291">
    <property type="entry name" value="NAD(P)-bd_dom_sf"/>
</dbReference>
<feature type="domain" description="NAD-dependent epimerase/dehydratase" evidence="2">
    <location>
        <begin position="5"/>
        <end position="181"/>
    </location>
</feature>
<comment type="similarity">
    <text evidence="1">Belongs to the NAD(P)-dependent epimerase/dehydratase family.</text>
</comment>
<evidence type="ECO:0000313" key="3">
    <source>
        <dbReference type="EMBL" id="QEX37748.1"/>
    </source>
</evidence>
<dbReference type="EMBL" id="CP041722">
    <property type="protein sequence ID" value="QEX37748.1"/>
    <property type="molecule type" value="Genomic_DNA"/>
</dbReference>
<dbReference type="Proteomes" id="UP000293637">
    <property type="component" value="Unassembled WGS sequence"/>
</dbReference>
<reference evidence="3 6" key="2">
    <citation type="submission" date="2019-07" db="EMBL/GenBank/DDBJ databases">
        <title>Comparative genome analysis of staphylococcus lugdunensis shows clonal complex-dependent diversity of the putative virulence factor, ess/type vii locus.</title>
        <authorList>
            <person name="Lebeurre J."/>
            <person name="Dahyot S."/>
            <person name="Diene S."/>
            <person name="Paulay A."/>
            <person name="Aubourg M."/>
            <person name="Argemi X."/>
            <person name="Giard J.-C."/>
            <person name="Tournier I."/>
            <person name="Francois P."/>
            <person name="Pestel-Caron M."/>
        </authorList>
    </citation>
    <scope>NUCLEOTIDE SEQUENCE [LARGE SCALE GENOMIC DNA]</scope>
    <source>
        <strain evidence="3 6">SL13</strain>
    </source>
</reference>
<sequence length="289" mass="32889">MSKNILITGTGGYVGSHLANSLEKSGNKVSRLSVRNSLWENQSFTDYDVIIHTAALVHNNDPSAQLEDYFRINMHLPNKLANKAKKDGVNQFIFMSTMAVFGEDGVIGKNIEITDPMKIKPITDYGKSKAKAEEKLLNISSSSFKVVIIRPPMIYGEDSPGNFTKLKKVAKLLPIIPNIHNYRSALYIKHLEQYVNEIITHKKAGIYHPKDEFEFNTTNVIKEIRKNENKSTILLPVPKTIYPLLNKVKFITKLYGNLVYGKDLYLSEEKININQQEFENIIKDIMNKD</sequence>